<dbReference type="EMBL" id="NUIL01000013">
    <property type="protein sequence ID" value="PGO30057.1"/>
    <property type="molecule type" value="Genomic_DNA"/>
</dbReference>
<organism evidence="2 3">
    <name type="scientific">Bacillus cereus</name>
    <dbReference type="NCBI Taxonomy" id="1396"/>
    <lineage>
        <taxon>Bacteria</taxon>
        <taxon>Bacillati</taxon>
        <taxon>Bacillota</taxon>
        <taxon>Bacilli</taxon>
        <taxon>Bacillales</taxon>
        <taxon>Bacillaceae</taxon>
        <taxon>Bacillus</taxon>
        <taxon>Bacillus cereus group</taxon>
    </lineage>
</organism>
<evidence type="ECO:0000313" key="2">
    <source>
        <dbReference type="EMBL" id="PGO30057.1"/>
    </source>
</evidence>
<dbReference type="NCBIfam" id="TIGR03898">
    <property type="entry name" value="lanti_MRSA_kill"/>
    <property type="match status" value="1"/>
</dbReference>
<dbReference type="RefSeq" id="WP_098764200.1">
    <property type="nucleotide sequence ID" value="NZ_NUIL01000013.1"/>
</dbReference>
<dbReference type="InterPro" id="IPR029243">
    <property type="entry name" value="Lantibiotic_alpha"/>
</dbReference>
<comment type="caution">
    <text evidence="2">The sequence shown here is derived from an EMBL/GenBank/DDBJ whole genome shotgun (WGS) entry which is preliminary data.</text>
</comment>
<dbReference type="InterPro" id="IPR027635">
    <property type="entry name" value="Lantibiotic2_lead_pep_dom"/>
</dbReference>
<dbReference type="GO" id="GO:0050830">
    <property type="term" value="P:defense response to Gram-positive bacterium"/>
    <property type="evidence" value="ECO:0007669"/>
    <property type="project" value="InterPro"/>
</dbReference>
<dbReference type="Proteomes" id="UP000223777">
    <property type="component" value="Unassembled WGS sequence"/>
</dbReference>
<accession>A0A2B9Q586</accession>
<protein>
    <submittedName>
        <fullName evidence="2">Mersacidin/lichenicidin family type 2 lantibiotic</fullName>
    </submittedName>
</protein>
<name>A0A2B9Q586_BACCE</name>
<evidence type="ECO:0000256" key="1">
    <source>
        <dbReference type="SAM" id="MobiDB-lite"/>
    </source>
</evidence>
<feature type="region of interest" description="Disordered" evidence="1">
    <location>
        <begin position="1"/>
        <end position="32"/>
    </location>
</feature>
<proteinExistence type="predicted"/>
<gene>
    <name evidence="2" type="ORF">CN984_11055</name>
</gene>
<sequence>MTSSKKVVESWKNPVLRSKNEDAPNHPAGEVDSNEIKSLFGAGEGDVTPEGLSSWLGNKGGYCTLTKECMSSCN</sequence>
<dbReference type="Pfam" id="PF14867">
    <property type="entry name" value="Lantibiotic_a"/>
    <property type="match status" value="1"/>
</dbReference>
<reference evidence="2 3" key="1">
    <citation type="submission" date="2017-09" db="EMBL/GenBank/DDBJ databases">
        <title>Large-scale bioinformatics analysis of Bacillus genomes uncovers conserved roles of natural products in bacterial physiology.</title>
        <authorList>
            <consortium name="Agbiome Team Llc"/>
            <person name="Bleich R.M."/>
            <person name="Grubbs K.J."/>
            <person name="Santa Maria K.C."/>
            <person name="Allen S.E."/>
            <person name="Farag S."/>
            <person name="Shank E.A."/>
            <person name="Bowers A."/>
        </authorList>
    </citation>
    <scope>NUCLEOTIDE SEQUENCE [LARGE SCALE GENOMIC DNA]</scope>
    <source>
        <strain evidence="2 3">AFS050027</strain>
    </source>
</reference>
<evidence type="ECO:0000313" key="3">
    <source>
        <dbReference type="Proteomes" id="UP000223777"/>
    </source>
</evidence>
<dbReference type="AlphaFoldDB" id="A0A2B9Q586"/>
<dbReference type="NCBIfam" id="NF000539">
    <property type="entry name" value="plantaricin"/>
    <property type="match status" value="1"/>
</dbReference>